<dbReference type="AlphaFoldDB" id="A0A1R3KEF8"/>
<keyword evidence="2" id="KW-1185">Reference proteome</keyword>
<organism evidence="1 2">
    <name type="scientific">Corchorus capsularis</name>
    <name type="common">Jute</name>
    <dbReference type="NCBI Taxonomy" id="210143"/>
    <lineage>
        <taxon>Eukaryota</taxon>
        <taxon>Viridiplantae</taxon>
        <taxon>Streptophyta</taxon>
        <taxon>Embryophyta</taxon>
        <taxon>Tracheophyta</taxon>
        <taxon>Spermatophyta</taxon>
        <taxon>Magnoliopsida</taxon>
        <taxon>eudicotyledons</taxon>
        <taxon>Gunneridae</taxon>
        <taxon>Pentapetalae</taxon>
        <taxon>rosids</taxon>
        <taxon>malvids</taxon>
        <taxon>Malvales</taxon>
        <taxon>Malvaceae</taxon>
        <taxon>Grewioideae</taxon>
        <taxon>Apeibeae</taxon>
        <taxon>Corchorus</taxon>
    </lineage>
</organism>
<sequence>MALSSLFLRQAASMVQMVKKNNEKYIEEIELTSIKRRKKDFMPLYNRTASSDQSID</sequence>
<protein>
    <submittedName>
        <fullName evidence="1">Uncharacterized protein</fullName>
    </submittedName>
</protein>
<evidence type="ECO:0000313" key="1">
    <source>
        <dbReference type="EMBL" id="OMP05487.1"/>
    </source>
</evidence>
<evidence type="ECO:0000313" key="2">
    <source>
        <dbReference type="Proteomes" id="UP000188268"/>
    </source>
</evidence>
<proteinExistence type="predicted"/>
<accession>A0A1R3KEF8</accession>
<gene>
    <name evidence="1" type="ORF">CCACVL1_01878</name>
</gene>
<dbReference type="EMBL" id="AWWV01005341">
    <property type="protein sequence ID" value="OMP05487.1"/>
    <property type="molecule type" value="Genomic_DNA"/>
</dbReference>
<dbReference type="Gramene" id="OMP05487">
    <property type="protein sequence ID" value="OMP05487"/>
    <property type="gene ID" value="CCACVL1_01878"/>
</dbReference>
<reference evidence="1 2" key="1">
    <citation type="submission" date="2013-09" db="EMBL/GenBank/DDBJ databases">
        <title>Corchorus capsularis genome sequencing.</title>
        <authorList>
            <person name="Alam M."/>
            <person name="Haque M.S."/>
            <person name="Islam M.S."/>
            <person name="Emdad E.M."/>
            <person name="Islam M.M."/>
            <person name="Ahmed B."/>
            <person name="Halim A."/>
            <person name="Hossen Q.M.M."/>
            <person name="Hossain M.Z."/>
            <person name="Ahmed R."/>
            <person name="Khan M.M."/>
            <person name="Islam R."/>
            <person name="Rashid M.M."/>
            <person name="Khan S.A."/>
            <person name="Rahman M.S."/>
            <person name="Alam M."/>
        </authorList>
    </citation>
    <scope>NUCLEOTIDE SEQUENCE [LARGE SCALE GENOMIC DNA]</scope>
    <source>
        <strain evidence="2">cv. CVL-1</strain>
        <tissue evidence="1">Whole seedling</tissue>
    </source>
</reference>
<dbReference type="Proteomes" id="UP000188268">
    <property type="component" value="Unassembled WGS sequence"/>
</dbReference>
<name>A0A1R3KEF8_COCAP</name>
<comment type="caution">
    <text evidence="1">The sequence shown here is derived from an EMBL/GenBank/DDBJ whole genome shotgun (WGS) entry which is preliminary data.</text>
</comment>